<name>A0A8B9AQR5_PHODC</name>
<accession>A0A8B9AQR5</accession>
<keyword evidence="2" id="KW-1133">Transmembrane helix</keyword>
<dbReference type="GeneID" id="103701320"/>
<keyword evidence="2" id="KW-0472">Membrane</keyword>
<evidence type="ECO:0000313" key="4">
    <source>
        <dbReference type="RefSeq" id="XP_038989121.1"/>
    </source>
</evidence>
<dbReference type="PANTHER" id="PTHR11918:SF45">
    <property type="entry name" value="THREONYLCARBAMOYLADENOSINE TRNA METHYLTHIOTRANSFERASE"/>
    <property type="match status" value="1"/>
</dbReference>
<organism evidence="3 4">
    <name type="scientific">Phoenix dactylifera</name>
    <name type="common">Date palm</name>
    <dbReference type="NCBI Taxonomy" id="42345"/>
    <lineage>
        <taxon>Eukaryota</taxon>
        <taxon>Viridiplantae</taxon>
        <taxon>Streptophyta</taxon>
        <taxon>Embryophyta</taxon>
        <taxon>Tracheophyta</taxon>
        <taxon>Spermatophyta</taxon>
        <taxon>Magnoliopsida</taxon>
        <taxon>Liliopsida</taxon>
        <taxon>Arecaceae</taxon>
        <taxon>Coryphoideae</taxon>
        <taxon>Phoeniceae</taxon>
        <taxon>Phoenix</taxon>
    </lineage>
</organism>
<gene>
    <name evidence="4" type="primary">LOC103701320</name>
</gene>
<protein>
    <submittedName>
        <fullName evidence="4">Uncharacterized protein LOC103701320 isoform X1</fullName>
    </submittedName>
</protein>
<sequence>MQAPGSVIRVLELVTPLHATATVRRRRDDHRLSGRSAAVRTRGRGGLVGMEDIEDVVAAGALPELRLPLTAVGVKPKKKPRACLIRDLNSNSQIPGTQTIYMKTFGCSPNQVGHTKGYIQVLVIASESMLGTSTDVKITSVGRWSVFGEVIETHSSGNINLEAAPCQEDSCESCACSREPEPCPCTVQNLGQQIGNGGHEETPIAMVMNSSTTRYHIGGTFISALQSMQLRKRKLQGPVKMNDVNANKFQENQKTSRMSGKLATMDWILLSGMIVSFLTTIALVILLSSRMLSS</sequence>
<evidence type="ECO:0000256" key="2">
    <source>
        <dbReference type="SAM" id="Phobius"/>
    </source>
</evidence>
<dbReference type="PANTHER" id="PTHR11918">
    <property type="entry name" value="RADICAL SAM PROTEINS"/>
    <property type="match status" value="1"/>
</dbReference>
<keyword evidence="1" id="KW-0808">Transferase</keyword>
<feature type="transmembrane region" description="Helical" evidence="2">
    <location>
        <begin position="267"/>
        <end position="287"/>
    </location>
</feature>
<dbReference type="AlphaFoldDB" id="A0A8B9AQR5"/>
<evidence type="ECO:0000313" key="3">
    <source>
        <dbReference type="Proteomes" id="UP000228380"/>
    </source>
</evidence>
<keyword evidence="3" id="KW-1185">Reference proteome</keyword>
<dbReference type="GO" id="GO:0005783">
    <property type="term" value="C:endoplasmic reticulum"/>
    <property type="evidence" value="ECO:0007669"/>
    <property type="project" value="TreeGrafter"/>
</dbReference>
<dbReference type="Proteomes" id="UP000228380">
    <property type="component" value="Chromosome 14"/>
</dbReference>
<reference evidence="4" key="2">
    <citation type="submission" date="2025-08" db="UniProtKB">
        <authorList>
            <consortium name="RefSeq"/>
        </authorList>
    </citation>
    <scope>IDENTIFICATION</scope>
    <source>
        <tissue evidence="4">Young leaves</tissue>
    </source>
</reference>
<dbReference type="RefSeq" id="XP_038989121.1">
    <property type="nucleotide sequence ID" value="XM_039133193.1"/>
</dbReference>
<keyword evidence="2" id="KW-0812">Transmembrane</keyword>
<reference evidence="3" key="1">
    <citation type="journal article" date="2019" name="Nat. Commun.">
        <title>Genome-wide association mapping of date palm fruit traits.</title>
        <authorList>
            <person name="Hazzouri K.M."/>
            <person name="Gros-Balthazard M."/>
            <person name="Flowers J.M."/>
            <person name="Copetti D."/>
            <person name="Lemansour A."/>
            <person name="Lebrun M."/>
            <person name="Masmoudi K."/>
            <person name="Ferrand S."/>
            <person name="Dhar M.I."/>
            <person name="Fresquez Z.A."/>
            <person name="Rosas U."/>
            <person name="Zhang J."/>
            <person name="Talag J."/>
            <person name="Lee S."/>
            <person name="Kudrna D."/>
            <person name="Powell R.F."/>
            <person name="Leitch I.J."/>
            <person name="Krueger R.R."/>
            <person name="Wing R.A."/>
            <person name="Amiri K.M.A."/>
            <person name="Purugganan M.D."/>
        </authorList>
    </citation>
    <scope>NUCLEOTIDE SEQUENCE [LARGE SCALE GENOMIC DNA]</scope>
    <source>
        <strain evidence="3">cv. Khalas</strain>
    </source>
</reference>
<dbReference type="GO" id="GO:0035598">
    <property type="term" value="F:tRNA (N(6)-L-threonylcarbamoyladenosine(37)-C(2))-methylthiotransferase activity"/>
    <property type="evidence" value="ECO:0007669"/>
    <property type="project" value="TreeGrafter"/>
</dbReference>
<evidence type="ECO:0000256" key="1">
    <source>
        <dbReference type="ARBA" id="ARBA00022679"/>
    </source>
</evidence>
<proteinExistence type="predicted"/>
<dbReference type="OrthoDB" id="1730074at2759"/>
<dbReference type="KEGG" id="pda:103701320"/>